<feature type="transmembrane region" description="Helical" evidence="5">
    <location>
        <begin position="116"/>
        <end position="136"/>
    </location>
</feature>
<dbReference type="GO" id="GO:0055085">
    <property type="term" value="P:transmembrane transport"/>
    <property type="evidence" value="ECO:0007669"/>
    <property type="project" value="InterPro"/>
</dbReference>
<evidence type="ECO:0000313" key="7">
    <source>
        <dbReference type="Ensembl" id="ENSMALP00000014817.1"/>
    </source>
</evidence>
<protein>
    <recommendedName>
        <fullName evidence="6">SLC26A/SulP transporter domain-containing protein</fullName>
    </recommendedName>
</protein>
<dbReference type="Pfam" id="PF00916">
    <property type="entry name" value="Sulfate_transp"/>
    <property type="match status" value="1"/>
</dbReference>
<name>A0A3Q3JKQ2_MONAL</name>
<dbReference type="PANTHER" id="PTHR11814">
    <property type="entry name" value="SULFATE TRANSPORTER"/>
    <property type="match status" value="1"/>
</dbReference>
<sequence>KDMVDKDYFVEREVLDELRLNEVAQEGKWITKPPVCSVPRLKRIVGSWVPILGWLPQYSLRENAFGDLFSGLSVASLHLPQGMAYAPLAALPAVYGLYTSFFPVLIYTIFCTSRHISIGTFSVVSMMVGSVTVRLAPDQNFLVNGTNGTTVNSAARDSARVQIACSLALLTGIFQILLGIVRFGFVVTYLSQPLIRAYTTASACQVASSQLKYLFGVSIARYSGPLSLIYGAKHK</sequence>
<feature type="domain" description="SLC26A/SulP transporter" evidence="6">
    <location>
        <begin position="66"/>
        <end position="218"/>
    </location>
</feature>
<feature type="transmembrane region" description="Helical" evidence="5">
    <location>
        <begin position="167"/>
        <end position="190"/>
    </location>
</feature>
<evidence type="ECO:0000256" key="5">
    <source>
        <dbReference type="SAM" id="Phobius"/>
    </source>
</evidence>
<evidence type="ECO:0000256" key="1">
    <source>
        <dbReference type="ARBA" id="ARBA00004141"/>
    </source>
</evidence>
<comment type="subcellular location">
    <subcellularLocation>
        <location evidence="1">Membrane</location>
        <topology evidence="1">Multi-pass membrane protein</topology>
    </subcellularLocation>
</comment>
<proteinExistence type="predicted"/>
<evidence type="ECO:0000256" key="3">
    <source>
        <dbReference type="ARBA" id="ARBA00022989"/>
    </source>
</evidence>
<dbReference type="GO" id="GO:0016020">
    <property type="term" value="C:membrane"/>
    <property type="evidence" value="ECO:0007669"/>
    <property type="project" value="UniProtKB-SubCell"/>
</dbReference>
<dbReference type="Ensembl" id="ENSMALT00000015124.1">
    <property type="protein sequence ID" value="ENSMALP00000014817.1"/>
    <property type="gene ID" value="ENSMALG00000010389.1"/>
</dbReference>
<reference evidence="7" key="2">
    <citation type="submission" date="2025-09" db="UniProtKB">
        <authorList>
            <consortium name="Ensembl"/>
        </authorList>
    </citation>
    <scope>IDENTIFICATION</scope>
</reference>
<reference evidence="7" key="1">
    <citation type="submission" date="2025-08" db="UniProtKB">
        <authorList>
            <consortium name="Ensembl"/>
        </authorList>
    </citation>
    <scope>IDENTIFICATION</scope>
</reference>
<accession>A0A3Q3JKQ2</accession>
<evidence type="ECO:0000256" key="2">
    <source>
        <dbReference type="ARBA" id="ARBA00022692"/>
    </source>
</evidence>
<keyword evidence="8" id="KW-1185">Reference proteome</keyword>
<dbReference type="InterPro" id="IPR011547">
    <property type="entry name" value="SLC26A/SulP_dom"/>
</dbReference>
<evidence type="ECO:0000313" key="8">
    <source>
        <dbReference type="Proteomes" id="UP000261600"/>
    </source>
</evidence>
<dbReference type="InterPro" id="IPR001902">
    <property type="entry name" value="SLC26A/SulP_fam"/>
</dbReference>
<dbReference type="AlphaFoldDB" id="A0A3Q3JKQ2"/>
<dbReference type="Proteomes" id="UP000261600">
    <property type="component" value="Unplaced"/>
</dbReference>
<keyword evidence="3 5" id="KW-1133">Transmembrane helix</keyword>
<evidence type="ECO:0000256" key="4">
    <source>
        <dbReference type="ARBA" id="ARBA00023136"/>
    </source>
</evidence>
<evidence type="ECO:0000259" key="6">
    <source>
        <dbReference type="Pfam" id="PF00916"/>
    </source>
</evidence>
<feature type="transmembrane region" description="Helical" evidence="5">
    <location>
        <begin position="84"/>
        <end position="109"/>
    </location>
</feature>
<keyword evidence="4 5" id="KW-0472">Membrane</keyword>
<keyword evidence="2 5" id="KW-0812">Transmembrane</keyword>
<organism evidence="7 8">
    <name type="scientific">Monopterus albus</name>
    <name type="common">Swamp eel</name>
    <dbReference type="NCBI Taxonomy" id="43700"/>
    <lineage>
        <taxon>Eukaryota</taxon>
        <taxon>Metazoa</taxon>
        <taxon>Chordata</taxon>
        <taxon>Craniata</taxon>
        <taxon>Vertebrata</taxon>
        <taxon>Euteleostomi</taxon>
        <taxon>Actinopterygii</taxon>
        <taxon>Neopterygii</taxon>
        <taxon>Teleostei</taxon>
        <taxon>Neoteleostei</taxon>
        <taxon>Acanthomorphata</taxon>
        <taxon>Anabantaria</taxon>
        <taxon>Synbranchiformes</taxon>
        <taxon>Synbranchidae</taxon>
        <taxon>Monopterus</taxon>
    </lineage>
</organism>